<dbReference type="InterPro" id="IPR004875">
    <property type="entry name" value="DDE_SF_endonuclease_dom"/>
</dbReference>
<organism evidence="2 3">
    <name type="scientific">Amniculicola lignicola CBS 123094</name>
    <dbReference type="NCBI Taxonomy" id="1392246"/>
    <lineage>
        <taxon>Eukaryota</taxon>
        <taxon>Fungi</taxon>
        <taxon>Dikarya</taxon>
        <taxon>Ascomycota</taxon>
        <taxon>Pezizomycotina</taxon>
        <taxon>Dothideomycetes</taxon>
        <taxon>Pleosporomycetidae</taxon>
        <taxon>Pleosporales</taxon>
        <taxon>Amniculicolaceae</taxon>
        <taxon>Amniculicola</taxon>
    </lineage>
</organism>
<protein>
    <submittedName>
        <fullName evidence="2">DDE-domain-containing protein</fullName>
    </submittedName>
</protein>
<dbReference type="PANTHER" id="PTHR19303">
    <property type="entry name" value="TRANSPOSON"/>
    <property type="match status" value="1"/>
</dbReference>
<accession>A0A6A5X3E8</accession>
<sequence>MDGGRSGWSYALSQKGWTDDELGLEWLKIFEQATRPALPREKRLLIMDNHGSHLTGKFLRFAIDHKIIVLCFPPHTTHLLQPLDVGLFGPLQTHYTKLVAAAVRFGGVGGVDKALFLEYYHEARELAFTKDNIERAWANTGLHPLTSVPAKLNLTEEQLIEEAVAAQDAHDEREYMKSRALASAEATRKAKALHEELHGVDYSLLPTWPYTPKKHQEAEFLKREILEATEITSPIKLRIEKLTCGFKATDATLVIANHDLEQYETFKVKKGPGKRLISKGRVFGEAEVRALEEEEARKAAAKADADFWRSYTDGLFAPEEAVATTAKAVLNLGEAHQPFWTFCHVFRCDHQGTVDEIVSHGWIGDSIECGGSRFPRMRIENYRG</sequence>
<dbReference type="GO" id="GO:0003677">
    <property type="term" value="F:DNA binding"/>
    <property type="evidence" value="ECO:0007669"/>
    <property type="project" value="TreeGrafter"/>
</dbReference>
<evidence type="ECO:0000259" key="1">
    <source>
        <dbReference type="Pfam" id="PF03184"/>
    </source>
</evidence>
<dbReference type="EMBL" id="ML977557">
    <property type="protein sequence ID" value="KAF2007442.1"/>
    <property type="molecule type" value="Genomic_DNA"/>
</dbReference>
<feature type="domain" description="DDE-1" evidence="1">
    <location>
        <begin position="5"/>
        <end position="137"/>
    </location>
</feature>
<evidence type="ECO:0000313" key="2">
    <source>
        <dbReference type="EMBL" id="KAF2007442.1"/>
    </source>
</evidence>
<dbReference type="Proteomes" id="UP000799779">
    <property type="component" value="Unassembled WGS sequence"/>
</dbReference>
<reference evidence="2" key="1">
    <citation type="journal article" date="2020" name="Stud. Mycol.">
        <title>101 Dothideomycetes genomes: a test case for predicting lifestyles and emergence of pathogens.</title>
        <authorList>
            <person name="Haridas S."/>
            <person name="Albert R."/>
            <person name="Binder M."/>
            <person name="Bloem J."/>
            <person name="Labutti K."/>
            <person name="Salamov A."/>
            <person name="Andreopoulos B."/>
            <person name="Baker S."/>
            <person name="Barry K."/>
            <person name="Bills G."/>
            <person name="Bluhm B."/>
            <person name="Cannon C."/>
            <person name="Castanera R."/>
            <person name="Culley D."/>
            <person name="Daum C."/>
            <person name="Ezra D."/>
            <person name="Gonzalez J."/>
            <person name="Henrissat B."/>
            <person name="Kuo A."/>
            <person name="Liang C."/>
            <person name="Lipzen A."/>
            <person name="Lutzoni F."/>
            <person name="Magnuson J."/>
            <person name="Mondo S."/>
            <person name="Nolan M."/>
            <person name="Ohm R."/>
            <person name="Pangilinan J."/>
            <person name="Park H.-J."/>
            <person name="Ramirez L."/>
            <person name="Alfaro M."/>
            <person name="Sun H."/>
            <person name="Tritt A."/>
            <person name="Yoshinaga Y."/>
            <person name="Zwiers L.-H."/>
            <person name="Turgeon B."/>
            <person name="Goodwin S."/>
            <person name="Spatafora J."/>
            <person name="Crous P."/>
            <person name="Grigoriev I."/>
        </authorList>
    </citation>
    <scope>NUCLEOTIDE SEQUENCE</scope>
    <source>
        <strain evidence="2">CBS 123094</strain>
    </source>
</reference>
<dbReference type="PANTHER" id="PTHR19303:SF74">
    <property type="entry name" value="POGO TRANSPOSABLE ELEMENT WITH KRAB DOMAIN"/>
    <property type="match status" value="1"/>
</dbReference>
<dbReference type="Pfam" id="PF03184">
    <property type="entry name" value="DDE_1"/>
    <property type="match status" value="1"/>
</dbReference>
<proteinExistence type="predicted"/>
<dbReference type="OrthoDB" id="3795213at2759"/>
<gene>
    <name evidence="2" type="ORF">P154DRAFT_119212</name>
</gene>
<dbReference type="AlphaFoldDB" id="A0A6A5X3E8"/>
<name>A0A6A5X3E8_9PLEO</name>
<keyword evidence="3" id="KW-1185">Reference proteome</keyword>
<dbReference type="InterPro" id="IPR050863">
    <property type="entry name" value="CenT-Element_Derived"/>
</dbReference>
<dbReference type="GO" id="GO:0005634">
    <property type="term" value="C:nucleus"/>
    <property type="evidence" value="ECO:0007669"/>
    <property type="project" value="TreeGrafter"/>
</dbReference>
<evidence type="ECO:0000313" key="3">
    <source>
        <dbReference type="Proteomes" id="UP000799779"/>
    </source>
</evidence>